<sequence length="80" mass="8756">MSFYIDVNVPRSNINNSKITKAYDPDHWMIGGSLSDTSLTYSNKTAKYSANASWLGGMGGSSVWVKATLNENVLTTSSRF</sequence>
<evidence type="ECO:0000259" key="1">
    <source>
        <dbReference type="Pfam" id="PF18540"/>
    </source>
</evidence>
<dbReference type="Proteomes" id="UP001223586">
    <property type="component" value="Unassembled WGS sequence"/>
</dbReference>
<dbReference type="Pfam" id="PF18540">
    <property type="entry name" value="DUF5626"/>
    <property type="match status" value="1"/>
</dbReference>
<keyword evidence="3" id="KW-1185">Reference proteome</keyword>
<protein>
    <recommendedName>
        <fullName evidence="1">DUF5626 domain-containing protein</fullName>
    </recommendedName>
</protein>
<name>A0ABT9WY06_9BACI</name>
<gene>
    <name evidence="2" type="ORF">J2S08_004027</name>
</gene>
<organism evidence="2 3">
    <name type="scientific">Bacillus chungangensis</name>
    <dbReference type="NCBI Taxonomy" id="587633"/>
    <lineage>
        <taxon>Bacteria</taxon>
        <taxon>Bacillati</taxon>
        <taxon>Bacillota</taxon>
        <taxon>Bacilli</taxon>
        <taxon>Bacillales</taxon>
        <taxon>Bacillaceae</taxon>
        <taxon>Bacillus</taxon>
    </lineage>
</organism>
<reference evidence="2 3" key="1">
    <citation type="submission" date="2023-07" db="EMBL/GenBank/DDBJ databases">
        <title>Genomic Encyclopedia of Type Strains, Phase IV (KMG-IV): sequencing the most valuable type-strain genomes for metagenomic binning, comparative biology and taxonomic classification.</title>
        <authorList>
            <person name="Goeker M."/>
        </authorList>
    </citation>
    <scope>NUCLEOTIDE SEQUENCE [LARGE SCALE GENOMIC DNA]</scope>
    <source>
        <strain evidence="2 3">DSM 23837</strain>
    </source>
</reference>
<feature type="domain" description="DUF5626" evidence="1">
    <location>
        <begin position="2"/>
        <end position="76"/>
    </location>
</feature>
<dbReference type="EMBL" id="JAUSTT010000034">
    <property type="protein sequence ID" value="MDQ0178124.1"/>
    <property type="molecule type" value="Genomic_DNA"/>
</dbReference>
<proteinExistence type="predicted"/>
<evidence type="ECO:0000313" key="2">
    <source>
        <dbReference type="EMBL" id="MDQ0178124.1"/>
    </source>
</evidence>
<dbReference type="InterPro" id="IPR040491">
    <property type="entry name" value="DUF5626"/>
</dbReference>
<comment type="caution">
    <text evidence="2">The sequence shown here is derived from an EMBL/GenBank/DDBJ whole genome shotgun (WGS) entry which is preliminary data.</text>
</comment>
<accession>A0ABT9WY06</accession>
<dbReference type="Gene3D" id="2.60.40.3860">
    <property type="match status" value="1"/>
</dbReference>
<evidence type="ECO:0000313" key="3">
    <source>
        <dbReference type="Proteomes" id="UP001223586"/>
    </source>
</evidence>